<proteinExistence type="predicted"/>
<feature type="domain" description="Type II secretion system protein GspG C-terminal" evidence="2">
    <location>
        <begin position="56"/>
        <end position="151"/>
    </location>
</feature>
<dbReference type="EMBL" id="JACHVA010000019">
    <property type="protein sequence ID" value="MBC2600432.1"/>
    <property type="molecule type" value="Genomic_DNA"/>
</dbReference>
<reference evidence="3 4" key="1">
    <citation type="submission" date="2020-07" db="EMBL/GenBank/DDBJ databases">
        <authorList>
            <person name="Feng X."/>
        </authorList>
    </citation>
    <scope>NUCLEOTIDE SEQUENCE [LARGE SCALE GENOMIC DNA]</scope>
    <source>
        <strain evidence="3 4">JCM14086</strain>
    </source>
</reference>
<gene>
    <name evidence="3" type="primary">gspG</name>
    <name evidence="3" type="ORF">H5P30_01420</name>
</gene>
<organism evidence="3 4">
    <name type="scientific">Puniceicoccus vermicola</name>
    <dbReference type="NCBI Taxonomy" id="388746"/>
    <lineage>
        <taxon>Bacteria</taxon>
        <taxon>Pseudomonadati</taxon>
        <taxon>Verrucomicrobiota</taxon>
        <taxon>Opitutia</taxon>
        <taxon>Puniceicoccales</taxon>
        <taxon>Puniceicoccaceae</taxon>
        <taxon>Puniceicoccus</taxon>
    </lineage>
</organism>
<sequence length="151" mass="16522">MTIVPSASPRNFHRRDARRRSGGFTLLEVLMAIALLALLVGVVLTNVEGLFGGGQEKVASIFVKETARTGLAAYRLDTGNYPNASQGLEALVQKPSGEDDWRGPYLDDIPEDPWGNPYQYQFPGTRSNKGYDIWSFGPDATNGTSDDIGNW</sequence>
<dbReference type="NCBIfam" id="TIGR01710">
    <property type="entry name" value="typeII_sec_gspG"/>
    <property type="match status" value="1"/>
</dbReference>
<dbReference type="Pfam" id="PF08334">
    <property type="entry name" value="T2SSG"/>
    <property type="match status" value="1"/>
</dbReference>
<evidence type="ECO:0000259" key="2">
    <source>
        <dbReference type="Pfam" id="PF08334"/>
    </source>
</evidence>
<evidence type="ECO:0000256" key="1">
    <source>
        <dbReference type="SAM" id="Phobius"/>
    </source>
</evidence>
<dbReference type="PROSITE" id="PS00409">
    <property type="entry name" value="PROKAR_NTER_METHYL"/>
    <property type="match status" value="1"/>
</dbReference>
<keyword evidence="1" id="KW-1133">Transmembrane helix</keyword>
<dbReference type="SUPFAM" id="SSF54523">
    <property type="entry name" value="Pili subunits"/>
    <property type="match status" value="1"/>
</dbReference>
<dbReference type="Proteomes" id="UP000525652">
    <property type="component" value="Unassembled WGS sequence"/>
</dbReference>
<name>A0A7X1AUZ4_9BACT</name>
<dbReference type="NCBIfam" id="TIGR02532">
    <property type="entry name" value="IV_pilin_GFxxxE"/>
    <property type="match status" value="1"/>
</dbReference>
<comment type="caution">
    <text evidence="3">The sequence shown here is derived from an EMBL/GenBank/DDBJ whole genome shotgun (WGS) entry which is preliminary data.</text>
</comment>
<accession>A0A7X1AUZ4</accession>
<dbReference type="RefSeq" id="WP_185691181.1">
    <property type="nucleotide sequence ID" value="NZ_JACHVA010000019.1"/>
</dbReference>
<dbReference type="Pfam" id="PF07963">
    <property type="entry name" value="N_methyl"/>
    <property type="match status" value="1"/>
</dbReference>
<feature type="transmembrane region" description="Helical" evidence="1">
    <location>
        <begin position="21"/>
        <end position="44"/>
    </location>
</feature>
<evidence type="ECO:0000313" key="3">
    <source>
        <dbReference type="EMBL" id="MBC2600432.1"/>
    </source>
</evidence>
<keyword evidence="1" id="KW-0812">Transmembrane</keyword>
<dbReference type="GO" id="GO:0015628">
    <property type="term" value="P:protein secretion by the type II secretion system"/>
    <property type="evidence" value="ECO:0007669"/>
    <property type="project" value="InterPro"/>
</dbReference>
<dbReference type="Gene3D" id="3.30.700.10">
    <property type="entry name" value="Glycoprotein, Type 4 Pilin"/>
    <property type="match status" value="1"/>
</dbReference>
<dbReference type="InterPro" id="IPR012902">
    <property type="entry name" value="N_methyl_site"/>
</dbReference>
<dbReference type="GO" id="GO:0015627">
    <property type="term" value="C:type II protein secretion system complex"/>
    <property type="evidence" value="ECO:0007669"/>
    <property type="project" value="InterPro"/>
</dbReference>
<dbReference type="AlphaFoldDB" id="A0A7X1AUZ4"/>
<evidence type="ECO:0000313" key="4">
    <source>
        <dbReference type="Proteomes" id="UP000525652"/>
    </source>
</evidence>
<protein>
    <submittedName>
        <fullName evidence="3">Type II secretion system major pseudopilin GspG</fullName>
    </submittedName>
</protein>
<keyword evidence="4" id="KW-1185">Reference proteome</keyword>
<dbReference type="InterPro" id="IPR013545">
    <property type="entry name" value="T2SS_protein-GspG_C"/>
</dbReference>
<dbReference type="InterPro" id="IPR045584">
    <property type="entry name" value="Pilin-like"/>
</dbReference>
<keyword evidence="1" id="KW-0472">Membrane</keyword>
<dbReference type="InterPro" id="IPR010054">
    <property type="entry name" value="Type2_sec_GspG"/>
</dbReference>